<sequence>MSGRYLGALGAVLVAWPAAAATEGCQALSPGVNTLKGVLTARGPQFALQLERPLCGGAGQRLALAFPGGDPRRFVGRRVLVSGTLQPAKAGGPVLQVGSFAPLPKVAANVS</sequence>
<evidence type="ECO:0000256" key="1">
    <source>
        <dbReference type="SAM" id="SignalP"/>
    </source>
</evidence>
<feature type="signal peptide" evidence="1">
    <location>
        <begin position="1"/>
        <end position="20"/>
    </location>
</feature>
<feature type="chain" id="PRO_5045693947" evidence="1">
    <location>
        <begin position="21"/>
        <end position="111"/>
    </location>
</feature>
<keyword evidence="1" id="KW-0732">Signal</keyword>
<proteinExistence type="predicted"/>
<protein>
    <submittedName>
        <fullName evidence="2">Uncharacterized protein</fullName>
    </submittedName>
</protein>
<reference evidence="3" key="1">
    <citation type="journal article" date="2019" name="Int. J. Syst. Evol. Microbiol.">
        <title>The Global Catalogue of Microorganisms (GCM) 10K type strain sequencing project: providing services to taxonomists for standard genome sequencing and annotation.</title>
        <authorList>
            <consortium name="The Broad Institute Genomics Platform"/>
            <consortium name="The Broad Institute Genome Sequencing Center for Infectious Disease"/>
            <person name="Wu L."/>
            <person name="Ma J."/>
        </authorList>
    </citation>
    <scope>NUCLEOTIDE SEQUENCE [LARGE SCALE GENOMIC DNA]</scope>
    <source>
        <strain evidence="3">DFY28</strain>
    </source>
</reference>
<organism evidence="2 3">
    <name type="scientific">Phenylobacterium terrae</name>
    <dbReference type="NCBI Taxonomy" id="2665495"/>
    <lineage>
        <taxon>Bacteria</taxon>
        <taxon>Pseudomonadati</taxon>
        <taxon>Pseudomonadota</taxon>
        <taxon>Alphaproteobacteria</taxon>
        <taxon>Caulobacterales</taxon>
        <taxon>Caulobacteraceae</taxon>
        <taxon>Phenylobacterium</taxon>
    </lineage>
</organism>
<dbReference type="Proteomes" id="UP001597237">
    <property type="component" value="Unassembled WGS sequence"/>
</dbReference>
<dbReference type="RefSeq" id="WP_377280971.1">
    <property type="nucleotide sequence ID" value="NZ_JBHRSI010000003.1"/>
</dbReference>
<comment type="caution">
    <text evidence="2">The sequence shown here is derived from an EMBL/GenBank/DDBJ whole genome shotgun (WGS) entry which is preliminary data.</text>
</comment>
<evidence type="ECO:0000313" key="2">
    <source>
        <dbReference type="EMBL" id="MFD1782202.1"/>
    </source>
</evidence>
<accession>A0ABW4MW45</accession>
<name>A0ABW4MW45_9CAUL</name>
<dbReference type="EMBL" id="JBHUEY010000001">
    <property type="protein sequence ID" value="MFD1782202.1"/>
    <property type="molecule type" value="Genomic_DNA"/>
</dbReference>
<gene>
    <name evidence="2" type="ORF">ACFSC0_02255</name>
</gene>
<keyword evidence="3" id="KW-1185">Reference proteome</keyword>
<evidence type="ECO:0000313" key="3">
    <source>
        <dbReference type="Proteomes" id="UP001597237"/>
    </source>
</evidence>